<dbReference type="Gramene" id="AET2Gv20226300.3">
    <property type="protein sequence ID" value="AET2Gv20226300.3"/>
    <property type="gene ID" value="AET2Gv20226300"/>
</dbReference>
<keyword evidence="2" id="KW-1185">Reference proteome</keyword>
<protein>
    <submittedName>
        <fullName evidence="1">Uncharacterized protein</fullName>
    </submittedName>
</protein>
<dbReference type="AlphaFoldDB" id="A0A453AQT2"/>
<proteinExistence type="predicted"/>
<dbReference type="Proteomes" id="UP000015105">
    <property type="component" value="Chromosome 2D"/>
</dbReference>
<sequence length="61" mass="6593">MCHCGAERCVPSMVAITDHLCLQSVCSSSAILYSAVFIQGKDKRISDRCGVVLMAINFVTL</sequence>
<evidence type="ECO:0000313" key="2">
    <source>
        <dbReference type="Proteomes" id="UP000015105"/>
    </source>
</evidence>
<reference evidence="1" key="3">
    <citation type="journal article" date="2017" name="Nature">
        <title>Genome sequence of the progenitor of the wheat D genome Aegilops tauschii.</title>
        <authorList>
            <person name="Luo M.C."/>
            <person name="Gu Y.Q."/>
            <person name="Puiu D."/>
            <person name="Wang H."/>
            <person name="Twardziok S.O."/>
            <person name="Deal K.R."/>
            <person name="Huo N."/>
            <person name="Zhu T."/>
            <person name="Wang L."/>
            <person name="Wang Y."/>
            <person name="McGuire P.E."/>
            <person name="Liu S."/>
            <person name="Long H."/>
            <person name="Ramasamy R.K."/>
            <person name="Rodriguez J.C."/>
            <person name="Van S.L."/>
            <person name="Yuan L."/>
            <person name="Wang Z."/>
            <person name="Xia Z."/>
            <person name="Xiao L."/>
            <person name="Anderson O.D."/>
            <person name="Ouyang S."/>
            <person name="Liang Y."/>
            <person name="Zimin A.V."/>
            <person name="Pertea G."/>
            <person name="Qi P."/>
            <person name="Bennetzen J.L."/>
            <person name="Dai X."/>
            <person name="Dawson M.W."/>
            <person name="Muller H.G."/>
            <person name="Kugler K."/>
            <person name="Rivarola-Duarte L."/>
            <person name="Spannagl M."/>
            <person name="Mayer K.F.X."/>
            <person name="Lu F.H."/>
            <person name="Bevan M.W."/>
            <person name="Leroy P."/>
            <person name="Li P."/>
            <person name="You F.M."/>
            <person name="Sun Q."/>
            <person name="Liu Z."/>
            <person name="Lyons E."/>
            <person name="Wicker T."/>
            <person name="Salzberg S.L."/>
            <person name="Devos K.M."/>
            <person name="Dvorak J."/>
        </authorList>
    </citation>
    <scope>NUCLEOTIDE SEQUENCE [LARGE SCALE GENOMIC DNA]</scope>
    <source>
        <strain evidence="1">cv. AL8/78</strain>
    </source>
</reference>
<reference evidence="2" key="1">
    <citation type="journal article" date="2014" name="Science">
        <title>Ancient hybridizations among the ancestral genomes of bread wheat.</title>
        <authorList>
            <consortium name="International Wheat Genome Sequencing Consortium,"/>
            <person name="Marcussen T."/>
            <person name="Sandve S.R."/>
            <person name="Heier L."/>
            <person name="Spannagl M."/>
            <person name="Pfeifer M."/>
            <person name="Jakobsen K.S."/>
            <person name="Wulff B.B."/>
            <person name="Steuernagel B."/>
            <person name="Mayer K.F."/>
            <person name="Olsen O.A."/>
        </authorList>
    </citation>
    <scope>NUCLEOTIDE SEQUENCE [LARGE SCALE GENOMIC DNA]</scope>
    <source>
        <strain evidence="2">cv. AL8/78</strain>
    </source>
</reference>
<reference evidence="1" key="5">
    <citation type="journal article" date="2021" name="G3 (Bethesda)">
        <title>Aegilops tauschii genome assembly Aet v5.0 features greater sequence contiguity and improved annotation.</title>
        <authorList>
            <person name="Wang L."/>
            <person name="Zhu T."/>
            <person name="Rodriguez J.C."/>
            <person name="Deal K.R."/>
            <person name="Dubcovsky J."/>
            <person name="McGuire P.E."/>
            <person name="Lux T."/>
            <person name="Spannagl M."/>
            <person name="Mayer K.F.X."/>
            <person name="Baldrich P."/>
            <person name="Meyers B.C."/>
            <person name="Huo N."/>
            <person name="Gu Y.Q."/>
            <person name="Zhou H."/>
            <person name="Devos K.M."/>
            <person name="Bennetzen J.L."/>
            <person name="Unver T."/>
            <person name="Budak H."/>
            <person name="Gulick P.J."/>
            <person name="Galiba G."/>
            <person name="Kalapos B."/>
            <person name="Nelson D.R."/>
            <person name="Li P."/>
            <person name="You F.M."/>
            <person name="Luo M.C."/>
            <person name="Dvorak J."/>
        </authorList>
    </citation>
    <scope>NUCLEOTIDE SEQUENCE [LARGE SCALE GENOMIC DNA]</scope>
    <source>
        <strain evidence="1">cv. AL8/78</strain>
    </source>
</reference>
<name>A0A453AQT2_AEGTS</name>
<reference evidence="1" key="4">
    <citation type="submission" date="2019-03" db="UniProtKB">
        <authorList>
            <consortium name="EnsemblPlants"/>
        </authorList>
    </citation>
    <scope>IDENTIFICATION</scope>
</reference>
<reference evidence="2" key="2">
    <citation type="journal article" date="2017" name="Nat. Plants">
        <title>The Aegilops tauschii genome reveals multiple impacts of transposons.</title>
        <authorList>
            <person name="Zhao G."/>
            <person name="Zou C."/>
            <person name="Li K."/>
            <person name="Wang K."/>
            <person name="Li T."/>
            <person name="Gao L."/>
            <person name="Zhang X."/>
            <person name="Wang H."/>
            <person name="Yang Z."/>
            <person name="Liu X."/>
            <person name="Jiang W."/>
            <person name="Mao L."/>
            <person name="Kong X."/>
            <person name="Jiao Y."/>
            <person name="Jia J."/>
        </authorList>
    </citation>
    <scope>NUCLEOTIDE SEQUENCE [LARGE SCALE GENOMIC DNA]</scope>
    <source>
        <strain evidence="2">cv. AL8/78</strain>
    </source>
</reference>
<evidence type="ECO:0000313" key="1">
    <source>
        <dbReference type="EnsemblPlants" id="AET2Gv20226300.3"/>
    </source>
</evidence>
<accession>A0A453AQT2</accession>
<organism evidence="1 2">
    <name type="scientific">Aegilops tauschii subsp. strangulata</name>
    <name type="common">Goatgrass</name>
    <dbReference type="NCBI Taxonomy" id="200361"/>
    <lineage>
        <taxon>Eukaryota</taxon>
        <taxon>Viridiplantae</taxon>
        <taxon>Streptophyta</taxon>
        <taxon>Embryophyta</taxon>
        <taxon>Tracheophyta</taxon>
        <taxon>Spermatophyta</taxon>
        <taxon>Magnoliopsida</taxon>
        <taxon>Liliopsida</taxon>
        <taxon>Poales</taxon>
        <taxon>Poaceae</taxon>
        <taxon>BOP clade</taxon>
        <taxon>Pooideae</taxon>
        <taxon>Triticodae</taxon>
        <taxon>Triticeae</taxon>
        <taxon>Triticinae</taxon>
        <taxon>Aegilops</taxon>
    </lineage>
</organism>
<dbReference type="EnsemblPlants" id="AET2Gv20226300.3">
    <property type="protein sequence ID" value="AET2Gv20226300.3"/>
    <property type="gene ID" value="AET2Gv20226300"/>
</dbReference>